<keyword evidence="1" id="KW-1133">Transmembrane helix</keyword>
<protein>
    <recommendedName>
        <fullName evidence="4">Lipoprotein</fullName>
    </recommendedName>
</protein>
<evidence type="ECO:0000313" key="2">
    <source>
        <dbReference type="EMBL" id="BBO36572.1"/>
    </source>
</evidence>
<accession>A0A5K7XK72</accession>
<keyword evidence="1" id="KW-0812">Transmembrane</keyword>
<evidence type="ECO:0000256" key="1">
    <source>
        <dbReference type="SAM" id="Phobius"/>
    </source>
</evidence>
<dbReference type="Proteomes" id="UP000326837">
    <property type="component" value="Chromosome"/>
</dbReference>
<evidence type="ECO:0008006" key="4">
    <source>
        <dbReference type="Google" id="ProtNLM"/>
    </source>
</evidence>
<name>A0A5K7XK72_9BACT</name>
<organism evidence="2 3">
    <name type="scientific">Lacipirellula parvula</name>
    <dbReference type="NCBI Taxonomy" id="2650471"/>
    <lineage>
        <taxon>Bacteria</taxon>
        <taxon>Pseudomonadati</taxon>
        <taxon>Planctomycetota</taxon>
        <taxon>Planctomycetia</taxon>
        <taxon>Pirellulales</taxon>
        <taxon>Lacipirellulaceae</taxon>
        <taxon>Lacipirellula</taxon>
    </lineage>
</organism>
<feature type="transmembrane region" description="Helical" evidence="1">
    <location>
        <begin position="41"/>
        <end position="59"/>
    </location>
</feature>
<sequence>MLLARSGWRLPLLLAAVALSTGCVRETTEGTAHVFQNELWVPIVTFLGGVAAAVGGWFVKAHSDRFGWTMIILGPIAALGLAPALFLDRVAIDDSGMSAKVGIWVFSAPLEVKYDNLAQVRLIKEETTGRRGRKNVNYSMLCEKKSGGEPTKVPLGNHVIEAAAPAFLEAVQQRGIPIINETGE</sequence>
<dbReference type="RefSeq" id="WP_152101723.1">
    <property type="nucleotide sequence ID" value="NZ_AP021861.1"/>
</dbReference>
<keyword evidence="1" id="KW-0472">Membrane</keyword>
<dbReference type="KEGG" id="lpav:PLANPX_6184"/>
<dbReference type="AlphaFoldDB" id="A0A5K7XK72"/>
<dbReference type="PROSITE" id="PS51257">
    <property type="entry name" value="PROKAR_LIPOPROTEIN"/>
    <property type="match status" value="1"/>
</dbReference>
<dbReference type="EMBL" id="AP021861">
    <property type="protein sequence ID" value="BBO36572.1"/>
    <property type="molecule type" value="Genomic_DNA"/>
</dbReference>
<reference evidence="3" key="1">
    <citation type="submission" date="2019-10" db="EMBL/GenBank/DDBJ databases">
        <title>Lacipirellula parvula gen. nov., sp. nov., representing a lineage of planctomycetes widespread in freshwater anoxic habitats, and description of the family Lacipirellulaceae.</title>
        <authorList>
            <person name="Dedysh S.N."/>
            <person name="Kulichevskaya I.S."/>
            <person name="Beletsky A.V."/>
            <person name="Rakitin A.L."/>
            <person name="Mardanov A.V."/>
            <person name="Ivanova A.A."/>
            <person name="Saltykova V.X."/>
            <person name="Rijpstra W.I.C."/>
            <person name="Sinninghe Damste J.S."/>
            <person name="Ravin N.V."/>
        </authorList>
    </citation>
    <scope>NUCLEOTIDE SEQUENCE [LARGE SCALE GENOMIC DNA]</scope>
    <source>
        <strain evidence="3">PX69</strain>
    </source>
</reference>
<proteinExistence type="predicted"/>
<evidence type="ECO:0000313" key="3">
    <source>
        <dbReference type="Proteomes" id="UP000326837"/>
    </source>
</evidence>
<gene>
    <name evidence="2" type="ORF">PLANPX_6184</name>
</gene>
<feature type="transmembrane region" description="Helical" evidence="1">
    <location>
        <begin position="66"/>
        <end position="87"/>
    </location>
</feature>
<keyword evidence="3" id="KW-1185">Reference proteome</keyword>